<reference evidence="2" key="1">
    <citation type="submission" date="2020-02" db="EMBL/GenBank/DDBJ databases">
        <title>Identification and distribution of gene clusters putatively required for synthesis of sphingolipid metabolism inhibitors in phylogenetically diverse species of the filamentous fungus Fusarium.</title>
        <authorList>
            <person name="Kim H.-S."/>
            <person name="Busman M."/>
            <person name="Brown D.W."/>
            <person name="Divon H."/>
            <person name="Uhlig S."/>
            <person name="Proctor R.H."/>
        </authorList>
    </citation>
    <scope>NUCLEOTIDE SEQUENCE [LARGE SCALE GENOMIC DNA]</scope>
    <source>
        <strain evidence="2">NRRL 39464</strain>
    </source>
</reference>
<comment type="caution">
    <text evidence="2">The sequence shown here is derived from an EMBL/GenBank/DDBJ whole genome shotgun (WGS) entry which is preliminary data.</text>
</comment>
<feature type="region of interest" description="Disordered" evidence="1">
    <location>
        <begin position="236"/>
        <end position="258"/>
    </location>
</feature>
<organism evidence="2 3">
    <name type="scientific">Fusarium oxysporum</name>
    <name type="common">Fusarium vascular wilt</name>
    <dbReference type="NCBI Taxonomy" id="5507"/>
    <lineage>
        <taxon>Eukaryota</taxon>
        <taxon>Fungi</taxon>
        <taxon>Dikarya</taxon>
        <taxon>Ascomycota</taxon>
        <taxon>Pezizomycotina</taxon>
        <taxon>Sordariomycetes</taxon>
        <taxon>Hypocreomycetidae</taxon>
        <taxon>Hypocreales</taxon>
        <taxon>Nectriaceae</taxon>
        <taxon>Fusarium</taxon>
        <taxon>Fusarium oxysporum species complex</taxon>
    </lineage>
</organism>
<proteinExistence type="predicted"/>
<dbReference type="Proteomes" id="UP000558688">
    <property type="component" value="Unassembled WGS sequence"/>
</dbReference>
<accession>A0A8H5A0B8</accession>
<name>A0A8H5A0B8_FUSOX</name>
<evidence type="ECO:0000313" key="2">
    <source>
        <dbReference type="EMBL" id="KAF5255819.1"/>
    </source>
</evidence>
<protein>
    <recommendedName>
        <fullName evidence="4">Protein kinase domain-containing protein</fullName>
    </recommendedName>
</protein>
<evidence type="ECO:0000256" key="1">
    <source>
        <dbReference type="SAM" id="MobiDB-lite"/>
    </source>
</evidence>
<dbReference type="PANTHER" id="PTHR37171:SF1">
    <property type="entry name" value="SERINE_THREONINE-PROTEIN KINASE YRZF-RELATED"/>
    <property type="match status" value="1"/>
</dbReference>
<dbReference type="AlphaFoldDB" id="A0A8H5A0B8"/>
<evidence type="ECO:0008006" key="4">
    <source>
        <dbReference type="Google" id="ProtNLM"/>
    </source>
</evidence>
<dbReference type="EMBL" id="JAAFOW010002965">
    <property type="protein sequence ID" value="KAF5255819.1"/>
    <property type="molecule type" value="Genomic_DNA"/>
</dbReference>
<evidence type="ECO:0000313" key="3">
    <source>
        <dbReference type="Proteomes" id="UP000558688"/>
    </source>
</evidence>
<dbReference type="PANTHER" id="PTHR37171">
    <property type="entry name" value="SERINE/THREONINE-PROTEIN KINASE YRZF-RELATED"/>
    <property type="match status" value="1"/>
</dbReference>
<dbReference type="SUPFAM" id="SSF56112">
    <property type="entry name" value="Protein kinase-like (PK-like)"/>
    <property type="match status" value="1"/>
</dbReference>
<dbReference type="InterPro" id="IPR052396">
    <property type="entry name" value="Meiotic_Drive_Suppr_Kinase"/>
</dbReference>
<gene>
    <name evidence="2" type="ORF">FOXYS1_13742</name>
</gene>
<sequence>MENSDTNEASGTPRIDIVTGKASLATNVQFRFGTRTIQATGSAADRCHPNVLLLRIEQTFVQYAIQFLFQVLSTVTGSWIESKFPEWFLPERIVLKFQKLNWEEEFDNELIAYHKLQPIQGLTIPKLFGITQYNNTRALILSDIGGYCVATPEGAVLDEQDMRPLTYHAFKSLHDLGVSHGDAKLDNFHLVTDDGKDKIMIVDLESADYEQTEEELAYTAKTKTNFVMRQYHNHLESTGVPHENANQDPEDDEIDQEQRCRGCDEIEPLKTRSRSVQREPKQYGDNGGHCGAHQNGHHGGRFFGQAISSRHGKRRKRERYCAQVGCK</sequence>
<dbReference type="InterPro" id="IPR011009">
    <property type="entry name" value="Kinase-like_dom_sf"/>
</dbReference>